<organism evidence="17 18">
    <name type="scientific">Polypedilum vanderplanki</name>
    <name type="common">Sleeping chironomid midge</name>
    <dbReference type="NCBI Taxonomy" id="319348"/>
    <lineage>
        <taxon>Eukaryota</taxon>
        <taxon>Metazoa</taxon>
        <taxon>Ecdysozoa</taxon>
        <taxon>Arthropoda</taxon>
        <taxon>Hexapoda</taxon>
        <taxon>Insecta</taxon>
        <taxon>Pterygota</taxon>
        <taxon>Neoptera</taxon>
        <taxon>Endopterygota</taxon>
        <taxon>Diptera</taxon>
        <taxon>Nematocera</taxon>
        <taxon>Chironomoidea</taxon>
        <taxon>Chironomidae</taxon>
        <taxon>Chironominae</taxon>
        <taxon>Polypedilum</taxon>
        <taxon>Polypedilum</taxon>
    </lineage>
</organism>
<dbReference type="OrthoDB" id="10020554at2759"/>
<dbReference type="GO" id="GO:0005743">
    <property type="term" value="C:mitochondrial inner membrane"/>
    <property type="evidence" value="ECO:0007669"/>
    <property type="project" value="UniProtKB-SubCell"/>
</dbReference>
<dbReference type="Proteomes" id="UP001107558">
    <property type="component" value="Chromosome 1"/>
</dbReference>
<dbReference type="Gene3D" id="1.20.120.1760">
    <property type="match status" value="1"/>
</dbReference>
<keyword evidence="5 16" id="KW-0812">Transmembrane</keyword>
<evidence type="ECO:0000256" key="9">
    <source>
        <dbReference type="ARBA" id="ARBA00023128"/>
    </source>
</evidence>
<name>A0A9J6CL22_POLVA</name>
<keyword evidence="10 16" id="KW-0472">Membrane</keyword>
<sequence>MLPIKLLQCSLRSKSCANLFRAKCLFTPRQFLIDQRKVLGCTQQFLVYYSSTQDVKKNGLTVKTVKGTEILQQALEKKKHQLKAKKQQIQDNIRDKRTKVEEVIERENIFTIPNFLCIARIAMSPYLGYVIIHGNYSFGMGLLIIAGLTDLADGYIARNYAGQKSNFGSFLDPLADKTLVTTLVVALTYTNLMPLWLTVMIVFRDLFLIIAAFVIRYNSLPPNHRTLKKYFDATHVTAQLAPTFISKVNTAVQLFTIAASLGAPIFEYGDHIILHNLWYLTGFTTAAAALSYWLQRKQTYKYLRQTKKQNQ</sequence>
<comment type="caution">
    <text evidence="17">The sequence shown here is derived from an EMBL/GenBank/DDBJ whole genome shotgun (WGS) entry which is preliminary data.</text>
</comment>
<keyword evidence="11" id="KW-0594">Phospholipid biosynthesis</keyword>
<dbReference type="AlphaFoldDB" id="A0A9J6CL22"/>
<keyword evidence="8" id="KW-0443">Lipid metabolism</keyword>
<dbReference type="FunFam" id="1.20.120.1760:FF:000005">
    <property type="entry name" value="Cardiolipin synthase 1"/>
    <property type="match status" value="1"/>
</dbReference>
<keyword evidence="7 16" id="KW-1133">Transmembrane helix</keyword>
<keyword evidence="12" id="KW-1208">Phospholipid metabolism</keyword>
<dbReference type="EC" id="2.7.8.41" evidence="13"/>
<comment type="similarity">
    <text evidence="2">Belongs to the CDP-alcohol phosphatidyltransferase class-I family.</text>
</comment>
<evidence type="ECO:0000256" key="7">
    <source>
        <dbReference type="ARBA" id="ARBA00022989"/>
    </source>
</evidence>
<evidence type="ECO:0000256" key="4">
    <source>
        <dbReference type="ARBA" id="ARBA00022679"/>
    </source>
</evidence>
<dbReference type="InterPro" id="IPR000462">
    <property type="entry name" value="CDP-OH_P_trans"/>
</dbReference>
<keyword evidence="6" id="KW-0999">Mitochondrion inner membrane</keyword>
<evidence type="ECO:0000256" key="6">
    <source>
        <dbReference type="ARBA" id="ARBA00022792"/>
    </source>
</evidence>
<feature type="transmembrane region" description="Helical" evidence="16">
    <location>
        <begin position="195"/>
        <end position="215"/>
    </location>
</feature>
<reference evidence="17" key="1">
    <citation type="submission" date="2021-03" db="EMBL/GenBank/DDBJ databases">
        <title>Chromosome level genome of the anhydrobiotic midge Polypedilum vanderplanki.</title>
        <authorList>
            <person name="Yoshida Y."/>
            <person name="Kikawada T."/>
            <person name="Gusev O."/>
        </authorList>
    </citation>
    <scope>NUCLEOTIDE SEQUENCE</scope>
    <source>
        <strain evidence="17">NIAS01</strain>
        <tissue evidence="17">Whole body or cell culture</tissue>
    </source>
</reference>
<evidence type="ECO:0000256" key="8">
    <source>
        <dbReference type="ARBA" id="ARBA00023098"/>
    </source>
</evidence>
<accession>A0A9J6CL22</accession>
<evidence type="ECO:0000256" key="1">
    <source>
        <dbReference type="ARBA" id="ARBA00004448"/>
    </source>
</evidence>
<evidence type="ECO:0000256" key="5">
    <source>
        <dbReference type="ARBA" id="ARBA00022692"/>
    </source>
</evidence>
<keyword evidence="15" id="KW-0175">Coiled coil</keyword>
<comment type="subcellular location">
    <subcellularLocation>
        <location evidence="1">Mitochondrion inner membrane</location>
        <topology evidence="1">Multi-pass membrane protein</topology>
    </subcellularLocation>
</comment>
<proteinExistence type="inferred from homology"/>
<comment type="catalytic activity">
    <reaction evidence="14">
        <text>a CDP-1,2-diacyl-sn-glycerol + a 1,2-diacyl-sn-glycero-3-phospho-(1'-sn-glycerol) = a cardiolipin + CMP + H(+)</text>
        <dbReference type="Rhea" id="RHEA:32931"/>
        <dbReference type="ChEBI" id="CHEBI:15378"/>
        <dbReference type="ChEBI" id="CHEBI:58332"/>
        <dbReference type="ChEBI" id="CHEBI:60377"/>
        <dbReference type="ChEBI" id="CHEBI:62237"/>
        <dbReference type="ChEBI" id="CHEBI:64716"/>
        <dbReference type="EC" id="2.7.8.41"/>
    </reaction>
</comment>
<dbReference type="GO" id="GO:0043337">
    <property type="term" value="F:cardiolipin synthase (CMP-forming)"/>
    <property type="evidence" value="ECO:0007669"/>
    <property type="project" value="UniProtKB-EC"/>
</dbReference>
<dbReference type="PANTHER" id="PTHR14269">
    <property type="entry name" value="CDP-DIACYLGLYCEROL--GLYCEROL-3-PHOSPHATE 3-PHOSPHATIDYLTRANSFERASE-RELATED"/>
    <property type="match status" value="1"/>
</dbReference>
<evidence type="ECO:0000256" key="3">
    <source>
        <dbReference type="ARBA" id="ARBA00022516"/>
    </source>
</evidence>
<dbReference type="GO" id="GO:0032049">
    <property type="term" value="P:cardiolipin biosynthetic process"/>
    <property type="evidence" value="ECO:0007669"/>
    <property type="project" value="TreeGrafter"/>
</dbReference>
<protein>
    <recommendedName>
        <fullName evidence="13">cardiolipin synthase (CMP-forming)</fullName>
        <ecNumber evidence="13">2.7.8.41</ecNumber>
    </recommendedName>
</protein>
<feature type="transmembrane region" description="Helical" evidence="16">
    <location>
        <begin position="126"/>
        <end position="148"/>
    </location>
</feature>
<evidence type="ECO:0000256" key="15">
    <source>
        <dbReference type="SAM" id="Coils"/>
    </source>
</evidence>
<dbReference type="InterPro" id="IPR050324">
    <property type="entry name" value="CDP-alcohol_PTase-I"/>
</dbReference>
<evidence type="ECO:0000256" key="2">
    <source>
        <dbReference type="ARBA" id="ARBA00010441"/>
    </source>
</evidence>
<evidence type="ECO:0000256" key="11">
    <source>
        <dbReference type="ARBA" id="ARBA00023209"/>
    </source>
</evidence>
<dbReference type="EMBL" id="JADBJN010000001">
    <property type="protein sequence ID" value="KAG5682945.1"/>
    <property type="molecule type" value="Genomic_DNA"/>
</dbReference>
<evidence type="ECO:0000313" key="17">
    <source>
        <dbReference type="EMBL" id="KAG5682945.1"/>
    </source>
</evidence>
<evidence type="ECO:0000256" key="10">
    <source>
        <dbReference type="ARBA" id="ARBA00023136"/>
    </source>
</evidence>
<dbReference type="Pfam" id="PF01066">
    <property type="entry name" value="CDP-OH_P_transf"/>
    <property type="match status" value="1"/>
</dbReference>
<dbReference type="PANTHER" id="PTHR14269:SF60">
    <property type="entry name" value="CARDIOLIPIN SYNTHASE (CMP-FORMING)"/>
    <property type="match status" value="1"/>
</dbReference>
<evidence type="ECO:0000313" key="18">
    <source>
        <dbReference type="Proteomes" id="UP001107558"/>
    </source>
</evidence>
<evidence type="ECO:0000256" key="14">
    <source>
        <dbReference type="ARBA" id="ARBA00047433"/>
    </source>
</evidence>
<evidence type="ECO:0000256" key="12">
    <source>
        <dbReference type="ARBA" id="ARBA00023264"/>
    </source>
</evidence>
<gene>
    <name evidence="17" type="ORF">PVAND_012262</name>
</gene>
<evidence type="ECO:0000256" key="13">
    <source>
        <dbReference type="ARBA" id="ARBA00039001"/>
    </source>
</evidence>
<evidence type="ECO:0000256" key="16">
    <source>
        <dbReference type="SAM" id="Phobius"/>
    </source>
</evidence>
<dbReference type="InterPro" id="IPR043130">
    <property type="entry name" value="CDP-OH_PTrfase_TM_dom"/>
</dbReference>
<keyword evidence="18" id="KW-1185">Reference proteome</keyword>
<keyword evidence="9" id="KW-0496">Mitochondrion</keyword>
<feature type="transmembrane region" description="Helical" evidence="16">
    <location>
        <begin position="272"/>
        <end position="294"/>
    </location>
</feature>
<feature type="coiled-coil region" evidence="15">
    <location>
        <begin position="68"/>
        <end position="106"/>
    </location>
</feature>
<keyword evidence="3" id="KW-0444">Lipid biosynthesis</keyword>
<keyword evidence="4" id="KW-0808">Transferase</keyword>